<dbReference type="AlphaFoldDB" id="A0A0L6CQE5"/>
<dbReference type="Proteomes" id="UP000037046">
    <property type="component" value="Unassembled WGS sequence"/>
</dbReference>
<protein>
    <submittedName>
        <fullName evidence="1">Uncharacterized protein</fullName>
    </submittedName>
</protein>
<dbReference type="RefSeq" id="WP_050664321.1">
    <property type="nucleotide sequence ID" value="NZ_CP118494.1"/>
</dbReference>
<accession>A0A0L6CQE5</accession>
<reference evidence="2" key="1">
    <citation type="submission" date="2015-07" db="EMBL/GenBank/DDBJ databases">
        <title>Draft Genome Sequence of Roseovarius tolerans EL-164, a producer of N-Acylated Alanine Methyl Esters (NAMEs).</title>
        <authorList>
            <person name="Voget S."/>
            <person name="Bruns H."/>
            <person name="Wagner-Doebler I."/>
            <person name="Schulz S."/>
            <person name="Daniel R."/>
        </authorList>
    </citation>
    <scope>NUCLEOTIDE SEQUENCE [LARGE SCALE GENOMIC DNA]</scope>
    <source>
        <strain evidence="2">EL-164</strain>
    </source>
</reference>
<proteinExistence type="predicted"/>
<dbReference type="EMBL" id="LGVV01000081">
    <property type="protein sequence ID" value="KNX39957.1"/>
    <property type="molecule type" value="Genomic_DNA"/>
</dbReference>
<evidence type="ECO:0000313" key="1">
    <source>
        <dbReference type="EMBL" id="KNX39957.1"/>
    </source>
</evidence>
<name>A0A0L6CQE5_9RHOB</name>
<comment type="caution">
    <text evidence="1">The sequence shown here is derived from an EMBL/GenBank/DDBJ whole genome shotgun (WGS) entry which is preliminary data.</text>
</comment>
<dbReference type="OrthoDB" id="8611097at2"/>
<keyword evidence="2" id="KW-1185">Reference proteome</keyword>
<organism evidence="1 2">
    <name type="scientific">Roseovarius tolerans</name>
    <dbReference type="NCBI Taxonomy" id="74031"/>
    <lineage>
        <taxon>Bacteria</taxon>
        <taxon>Pseudomonadati</taxon>
        <taxon>Pseudomonadota</taxon>
        <taxon>Alphaproteobacteria</taxon>
        <taxon>Rhodobacterales</taxon>
        <taxon>Roseobacteraceae</taxon>
        <taxon>Roseovarius</taxon>
    </lineage>
</organism>
<evidence type="ECO:0000313" key="2">
    <source>
        <dbReference type="Proteomes" id="UP000037046"/>
    </source>
</evidence>
<gene>
    <name evidence="1" type="ORF">ROTO_34970</name>
</gene>
<dbReference type="PATRIC" id="fig|74031.6.peg.3585"/>
<sequence length="132" mass="13899">MSFPKKGKFFPKENGYNGKGGHQTNGCFVEEIASALRRSLGDSRAGVKTVAAWTGANEKTVKNWFSGTYGPSGAHLIALSRHSDEVLGTFLAMAGREDLMVAIKLAAAEDAISDLLDAVRQLGGDDPGGKVS</sequence>